<keyword evidence="6" id="KW-1185">Reference proteome</keyword>
<dbReference type="AlphaFoldDB" id="A0A6P5WU77"/>
<sequence length="242" mass="27877">MAARLQKSLRDLDDGSFDAILKRVEQVTENKEEQMEELTKIVVKNFVNKVRMRRSRSPGELGVGVLLNIANVPRKKRSWMGVSKRQKVRNINNTTGLNSSDIPTPPEELVEHIKNMYGPQQLVLVIEKNLAHSDLNSHQGRFSIPRLQVRAKFLEPDEKHKLKKSQSIDVTIIDPSFEETTLTLKRWRMNKTFSYMLCGKWNEVKGRNAEAFKVNAKTHAVVQLWSFRRNPSRLCFALNVVA</sequence>
<evidence type="ECO:0000256" key="3">
    <source>
        <dbReference type="ARBA" id="ARBA00023125"/>
    </source>
</evidence>
<evidence type="ECO:0000256" key="2">
    <source>
        <dbReference type="ARBA" id="ARBA00023015"/>
    </source>
</evidence>
<dbReference type="OrthoDB" id="1090008at2759"/>
<keyword evidence="4" id="KW-0804">Transcription</keyword>
<evidence type="ECO:0000256" key="4">
    <source>
        <dbReference type="ARBA" id="ARBA00023163"/>
    </source>
</evidence>
<evidence type="ECO:0000256" key="1">
    <source>
        <dbReference type="ARBA" id="ARBA00004123"/>
    </source>
</evidence>
<reference evidence="7" key="1">
    <citation type="submission" date="2025-08" db="UniProtKB">
        <authorList>
            <consortium name="RefSeq"/>
        </authorList>
    </citation>
    <scope>IDENTIFICATION</scope>
    <source>
        <tissue evidence="7">Fruit stalk</tissue>
    </source>
</reference>
<dbReference type="Pfam" id="PF03754">
    <property type="entry name" value="At2g31720-like"/>
    <property type="match status" value="1"/>
</dbReference>
<dbReference type="GO" id="GO:0005634">
    <property type="term" value="C:nucleus"/>
    <property type="evidence" value="ECO:0007669"/>
    <property type="project" value="UniProtKB-SubCell"/>
</dbReference>
<dbReference type="GO" id="GO:0003677">
    <property type="term" value="F:DNA binding"/>
    <property type="evidence" value="ECO:0007669"/>
    <property type="project" value="UniProtKB-KW"/>
</dbReference>
<comment type="subcellular location">
    <subcellularLocation>
        <location evidence="1">Nucleus</location>
    </subcellularLocation>
</comment>
<dbReference type="RefSeq" id="XP_022719695.1">
    <property type="nucleotide sequence ID" value="XM_022863960.1"/>
</dbReference>
<dbReference type="KEGG" id="dzi:111277534"/>
<evidence type="ECO:0000256" key="5">
    <source>
        <dbReference type="ARBA" id="ARBA00023242"/>
    </source>
</evidence>
<keyword evidence="3" id="KW-0238">DNA-binding</keyword>
<name>A0A6P5WU77_DURZI</name>
<evidence type="ECO:0000313" key="6">
    <source>
        <dbReference type="Proteomes" id="UP000515121"/>
    </source>
</evidence>
<dbReference type="PANTHER" id="PTHR31541:SF25">
    <property type="entry name" value="GAMMA-GLIADIN B"/>
    <property type="match status" value="1"/>
</dbReference>
<dbReference type="SUPFAM" id="SSF101936">
    <property type="entry name" value="DNA-binding pseudobarrel domain"/>
    <property type="match status" value="1"/>
</dbReference>
<dbReference type="PANTHER" id="PTHR31541">
    <property type="entry name" value="B3 DOMAIN PLANT PROTEIN-RELATED"/>
    <property type="match status" value="1"/>
</dbReference>
<dbReference type="Gene3D" id="2.40.330.10">
    <property type="entry name" value="DNA-binding pseudobarrel domain"/>
    <property type="match status" value="1"/>
</dbReference>
<keyword evidence="2" id="KW-0805">Transcription regulation</keyword>
<accession>A0A6P5WU77</accession>
<dbReference type="Proteomes" id="UP000515121">
    <property type="component" value="Unplaced"/>
</dbReference>
<dbReference type="InterPro" id="IPR005508">
    <property type="entry name" value="At2g31720-like"/>
</dbReference>
<protein>
    <submittedName>
        <fullName evidence="7">B3 domain-containing protein At2g31420-like</fullName>
    </submittedName>
</protein>
<proteinExistence type="predicted"/>
<keyword evidence="5" id="KW-0539">Nucleus</keyword>
<organism evidence="6 7">
    <name type="scientific">Durio zibethinus</name>
    <name type="common">Durian</name>
    <dbReference type="NCBI Taxonomy" id="66656"/>
    <lineage>
        <taxon>Eukaryota</taxon>
        <taxon>Viridiplantae</taxon>
        <taxon>Streptophyta</taxon>
        <taxon>Embryophyta</taxon>
        <taxon>Tracheophyta</taxon>
        <taxon>Spermatophyta</taxon>
        <taxon>Magnoliopsida</taxon>
        <taxon>eudicotyledons</taxon>
        <taxon>Gunneridae</taxon>
        <taxon>Pentapetalae</taxon>
        <taxon>rosids</taxon>
        <taxon>malvids</taxon>
        <taxon>Malvales</taxon>
        <taxon>Malvaceae</taxon>
        <taxon>Helicteroideae</taxon>
        <taxon>Durio</taxon>
    </lineage>
</organism>
<dbReference type="GeneID" id="111277534"/>
<dbReference type="InterPro" id="IPR015300">
    <property type="entry name" value="DNA-bd_pseudobarrel_sf"/>
</dbReference>
<gene>
    <name evidence="7" type="primary">LOC111277534</name>
</gene>
<evidence type="ECO:0000313" key="7">
    <source>
        <dbReference type="RefSeq" id="XP_022719695.1"/>
    </source>
</evidence>